<feature type="compositionally biased region" description="Polar residues" evidence="1">
    <location>
        <begin position="92"/>
        <end position="106"/>
    </location>
</feature>
<accession>A0A6J6WDM6</accession>
<gene>
    <name evidence="2" type="ORF">UFOPK2880_01466</name>
</gene>
<dbReference type="AlphaFoldDB" id="A0A6J6WDM6"/>
<protein>
    <submittedName>
        <fullName evidence="2">Unannotated protein</fullName>
    </submittedName>
</protein>
<evidence type="ECO:0000313" key="2">
    <source>
        <dbReference type="EMBL" id="CAB4781364.1"/>
    </source>
</evidence>
<dbReference type="EMBL" id="CAEZZP010000113">
    <property type="protein sequence ID" value="CAB4781364.1"/>
    <property type="molecule type" value="Genomic_DNA"/>
</dbReference>
<evidence type="ECO:0000256" key="1">
    <source>
        <dbReference type="SAM" id="MobiDB-lite"/>
    </source>
</evidence>
<name>A0A6J6WDM6_9ZZZZ</name>
<proteinExistence type="predicted"/>
<reference evidence="2" key="1">
    <citation type="submission" date="2020-05" db="EMBL/GenBank/DDBJ databases">
        <authorList>
            <person name="Chiriac C."/>
            <person name="Salcher M."/>
            <person name="Ghai R."/>
            <person name="Kavagutti S V."/>
        </authorList>
    </citation>
    <scope>NUCLEOTIDE SEQUENCE</scope>
</reference>
<feature type="region of interest" description="Disordered" evidence="1">
    <location>
        <begin position="75"/>
        <end position="108"/>
    </location>
</feature>
<sequence>MTKRANSSTKTSASARGTNSVKNGVMYCDATFKMRGRPSTVSDLSAVPSSVDSIMVRFSSARISRIAYTETLTAKSSNDSTGSMLERMPAKNSPSSRTRKASNMTSLPPGKIRYRVARETLASVATSSIVNLLIPQRSTQRRAASRMRSSGLCIVVSLVTTR</sequence>
<organism evidence="2">
    <name type="scientific">freshwater metagenome</name>
    <dbReference type="NCBI Taxonomy" id="449393"/>
    <lineage>
        <taxon>unclassified sequences</taxon>
        <taxon>metagenomes</taxon>
        <taxon>ecological metagenomes</taxon>
    </lineage>
</organism>